<comment type="subcellular location">
    <subcellularLocation>
        <location evidence="1">Cell membrane</location>
        <topology evidence="1">Multi-pass membrane protein</topology>
    </subcellularLocation>
</comment>
<feature type="transmembrane region" description="Helical" evidence="8">
    <location>
        <begin position="127"/>
        <end position="149"/>
    </location>
</feature>
<dbReference type="EMBL" id="JNUP01000071">
    <property type="protein sequence ID" value="KGE70962.1"/>
    <property type="molecule type" value="Genomic_DNA"/>
</dbReference>
<feature type="transmembrane region" description="Helical" evidence="8">
    <location>
        <begin position="12"/>
        <end position="39"/>
    </location>
</feature>
<keyword evidence="7 8" id="KW-0472">Membrane</keyword>
<evidence type="ECO:0000256" key="3">
    <source>
        <dbReference type="ARBA" id="ARBA00022448"/>
    </source>
</evidence>
<dbReference type="CDD" id="cd06550">
    <property type="entry name" value="TM_ABC_iron-siderophores_like"/>
    <property type="match status" value="1"/>
</dbReference>
<keyword evidence="6 8" id="KW-1133">Transmembrane helix</keyword>
<evidence type="ECO:0000256" key="1">
    <source>
        <dbReference type="ARBA" id="ARBA00004651"/>
    </source>
</evidence>
<evidence type="ECO:0000256" key="2">
    <source>
        <dbReference type="ARBA" id="ARBA00007935"/>
    </source>
</evidence>
<keyword evidence="4" id="KW-1003">Cell membrane</keyword>
<sequence>MTTRHARLLEAGLVLLIIAAGGLSLAMGSSVTDGFILVYSRLPRLLALVLSGAGVSLAGLVMQKISRNPFASGETAGTMDFAALGYVLALGVFRAESVMARLSLAFIGAMIGTSIFFLLLRRLGRNSVLHVPLLGIMLGFLVNGLTQILAYRFDLLQGLSSWMFADFSLVIAGRYEFLFLVVPVVAGTWIMGHHLTIAGLGEDMATNLGSNFRLTRNLGLVVVSIMSALVVVIAGRIPFLGLIVPNLILRGVSDNVRAVLPLTALSGAVLLLISDISGRLIIQPYEIPVGLTMGVVGGGVFLVMLSRWRGRQYG</sequence>
<evidence type="ECO:0000256" key="4">
    <source>
        <dbReference type="ARBA" id="ARBA00022475"/>
    </source>
</evidence>
<feature type="transmembrane region" description="Helical" evidence="8">
    <location>
        <begin position="218"/>
        <end position="244"/>
    </location>
</feature>
<keyword evidence="3" id="KW-0813">Transport</keyword>
<gene>
    <name evidence="9" type="ORF">DC28_13570</name>
</gene>
<evidence type="ECO:0000313" key="9">
    <source>
        <dbReference type="EMBL" id="KGE70962.1"/>
    </source>
</evidence>
<evidence type="ECO:0000313" key="10">
    <source>
        <dbReference type="Proteomes" id="UP000029692"/>
    </source>
</evidence>
<comment type="caution">
    <text evidence="9">The sequence shown here is derived from an EMBL/GenBank/DDBJ whole genome shotgun (WGS) entry which is preliminary data.</text>
</comment>
<feature type="transmembrane region" description="Helical" evidence="8">
    <location>
        <begin position="99"/>
        <end position="120"/>
    </location>
</feature>
<evidence type="ECO:0000256" key="6">
    <source>
        <dbReference type="ARBA" id="ARBA00022989"/>
    </source>
</evidence>
<name>A0A098QWU1_9SPIO</name>
<dbReference type="InterPro" id="IPR000522">
    <property type="entry name" value="ABC_transptr_permease_BtuC"/>
</dbReference>
<feature type="transmembrane region" description="Helical" evidence="8">
    <location>
        <begin position="177"/>
        <end position="198"/>
    </location>
</feature>
<feature type="transmembrane region" description="Helical" evidence="8">
    <location>
        <begin position="45"/>
        <end position="63"/>
    </location>
</feature>
<dbReference type="STRING" id="1480694.DC28_13570"/>
<keyword evidence="10" id="KW-1185">Reference proteome</keyword>
<evidence type="ECO:0000256" key="5">
    <source>
        <dbReference type="ARBA" id="ARBA00022692"/>
    </source>
</evidence>
<dbReference type="InterPro" id="IPR037294">
    <property type="entry name" value="ABC_BtuC-like"/>
</dbReference>
<evidence type="ECO:0000256" key="8">
    <source>
        <dbReference type="SAM" id="Phobius"/>
    </source>
</evidence>
<accession>A0A098QWU1</accession>
<proteinExistence type="inferred from homology"/>
<dbReference type="Proteomes" id="UP000029692">
    <property type="component" value="Unassembled WGS sequence"/>
</dbReference>
<dbReference type="RefSeq" id="WP_037549607.1">
    <property type="nucleotide sequence ID" value="NZ_JNUP01000071.1"/>
</dbReference>
<feature type="transmembrane region" description="Helical" evidence="8">
    <location>
        <begin position="285"/>
        <end position="305"/>
    </location>
</feature>
<evidence type="ECO:0000256" key="7">
    <source>
        <dbReference type="ARBA" id="ARBA00023136"/>
    </source>
</evidence>
<dbReference type="GO" id="GO:0005886">
    <property type="term" value="C:plasma membrane"/>
    <property type="evidence" value="ECO:0007669"/>
    <property type="project" value="UniProtKB-SubCell"/>
</dbReference>
<dbReference type="GO" id="GO:0022857">
    <property type="term" value="F:transmembrane transporter activity"/>
    <property type="evidence" value="ECO:0007669"/>
    <property type="project" value="InterPro"/>
</dbReference>
<dbReference type="OrthoDB" id="9811975at2"/>
<feature type="transmembrane region" description="Helical" evidence="8">
    <location>
        <begin position="75"/>
        <end position="93"/>
    </location>
</feature>
<dbReference type="Gene3D" id="1.10.3470.10">
    <property type="entry name" value="ABC transporter involved in vitamin B12 uptake, BtuC"/>
    <property type="match status" value="1"/>
</dbReference>
<dbReference type="AlphaFoldDB" id="A0A098QWU1"/>
<dbReference type="PANTHER" id="PTHR30472:SF27">
    <property type="entry name" value="PETROBACTIN IMPORT SYSTEM PERMEASE PROTEIN YCLN"/>
    <property type="match status" value="1"/>
</dbReference>
<keyword evidence="5 8" id="KW-0812">Transmembrane</keyword>
<comment type="similarity">
    <text evidence="2">Belongs to the binding-protein-dependent transport system permease family. FecCD subfamily.</text>
</comment>
<dbReference type="PANTHER" id="PTHR30472">
    <property type="entry name" value="FERRIC ENTEROBACTIN TRANSPORT SYSTEM PERMEASE PROTEIN"/>
    <property type="match status" value="1"/>
</dbReference>
<reference evidence="9 10" key="1">
    <citation type="submission" date="2014-05" db="EMBL/GenBank/DDBJ databases">
        <title>De novo Genome Sequence of Spirocheata sp.</title>
        <authorList>
            <person name="Shivani Y."/>
            <person name="Subhash Y."/>
            <person name="Tushar L."/>
            <person name="Sasikala C."/>
            <person name="Ramana C.V."/>
        </authorList>
    </citation>
    <scope>NUCLEOTIDE SEQUENCE [LARGE SCALE GENOMIC DNA]</scope>
    <source>
        <strain evidence="9 10">JC230</strain>
    </source>
</reference>
<dbReference type="GO" id="GO:0033214">
    <property type="term" value="P:siderophore-iron import into cell"/>
    <property type="evidence" value="ECO:0007669"/>
    <property type="project" value="TreeGrafter"/>
</dbReference>
<dbReference type="SUPFAM" id="SSF81345">
    <property type="entry name" value="ABC transporter involved in vitamin B12 uptake, BtuC"/>
    <property type="match status" value="1"/>
</dbReference>
<protein>
    <recommendedName>
        <fullName evidence="11">Iron ABC transporter permease</fullName>
    </recommendedName>
</protein>
<dbReference type="Pfam" id="PF01032">
    <property type="entry name" value="FecCD"/>
    <property type="match status" value="1"/>
</dbReference>
<evidence type="ECO:0008006" key="11">
    <source>
        <dbReference type="Google" id="ProtNLM"/>
    </source>
</evidence>
<dbReference type="eggNOG" id="COG4606">
    <property type="taxonomic scope" value="Bacteria"/>
</dbReference>
<organism evidence="9 10">
    <name type="scientific">Spirochaeta lutea</name>
    <dbReference type="NCBI Taxonomy" id="1480694"/>
    <lineage>
        <taxon>Bacteria</taxon>
        <taxon>Pseudomonadati</taxon>
        <taxon>Spirochaetota</taxon>
        <taxon>Spirochaetia</taxon>
        <taxon>Spirochaetales</taxon>
        <taxon>Spirochaetaceae</taxon>
        <taxon>Spirochaeta</taxon>
    </lineage>
</organism>
<feature type="transmembrane region" description="Helical" evidence="8">
    <location>
        <begin position="256"/>
        <end position="273"/>
    </location>
</feature>